<dbReference type="PANTHER" id="PTHR19957:SF123">
    <property type="entry name" value="SYNTAXIN-112"/>
    <property type="match status" value="1"/>
</dbReference>
<dbReference type="OrthoDB" id="330671at2759"/>
<feature type="transmembrane region" description="Helical" evidence="6">
    <location>
        <begin position="177"/>
        <end position="198"/>
    </location>
</feature>
<evidence type="ECO:0000259" key="7">
    <source>
        <dbReference type="PROSITE" id="PS50192"/>
    </source>
</evidence>
<dbReference type="Proteomes" id="UP000027138">
    <property type="component" value="Unassembled WGS sequence"/>
</dbReference>
<dbReference type="GO" id="GO:0006906">
    <property type="term" value="P:vesicle fusion"/>
    <property type="evidence" value="ECO:0007669"/>
    <property type="project" value="TreeGrafter"/>
</dbReference>
<evidence type="ECO:0000313" key="8">
    <source>
        <dbReference type="EMBL" id="KDP31651.1"/>
    </source>
</evidence>
<dbReference type="GO" id="GO:0031201">
    <property type="term" value="C:SNARE complex"/>
    <property type="evidence" value="ECO:0007669"/>
    <property type="project" value="TreeGrafter"/>
</dbReference>
<dbReference type="EMBL" id="KK914609">
    <property type="protein sequence ID" value="KDP31651.1"/>
    <property type="molecule type" value="Genomic_DNA"/>
</dbReference>
<protein>
    <recommendedName>
        <fullName evidence="7">t-SNARE coiled-coil homology domain-containing protein</fullName>
    </recommendedName>
</protein>
<evidence type="ECO:0000256" key="4">
    <source>
        <dbReference type="ARBA" id="ARBA00022990"/>
    </source>
</evidence>
<dbReference type="SMART" id="SM00397">
    <property type="entry name" value="t_SNARE"/>
    <property type="match status" value="1"/>
</dbReference>
<dbReference type="GO" id="GO:0005484">
    <property type="term" value="F:SNAP receptor activity"/>
    <property type="evidence" value="ECO:0007669"/>
    <property type="project" value="TreeGrafter"/>
</dbReference>
<keyword evidence="2" id="KW-0813">Transport</keyword>
<keyword evidence="6" id="KW-1133">Transmembrane helix</keyword>
<keyword evidence="6" id="KW-0812">Transmembrane</keyword>
<dbReference type="Gene3D" id="1.20.58.70">
    <property type="match status" value="1"/>
</dbReference>
<dbReference type="GO" id="GO:0000149">
    <property type="term" value="F:SNARE binding"/>
    <property type="evidence" value="ECO:0007669"/>
    <property type="project" value="TreeGrafter"/>
</dbReference>
<keyword evidence="9" id="KW-1185">Reference proteome</keyword>
<feature type="domain" description="T-SNARE coiled-coil homology" evidence="7">
    <location>
        <begin position="105"/>
        <end position="167"/>
    </location>
</feature>
<dbReference type="PANTHER" id="PTHR19957">
    <property type="entry name" value="SYNTAXIN"/>
    <property type="match status" value="1"/>
</dbReference>
<comment type="similarity">
    <text evidence="1">Belongs to the syntaxin family.</text>
</comment>
<dbReference type="GO" id="GO:0048278">
    <property type="term" value="P:vesicle docking"/>
    <property type="evidence" value="ECO:0007669"/>
    <property type="project" value="TreeGrafter"/>
</dbReference>
<dbReference type="GO" id="GO:0005886">
    <property type="term" value="C:plasma membrane"/>
    <property type="evidence" value="ECO:0007669"/>
    <property type="project" value="TreeGrafter"/>
</dbReference>
<dbReference type="FunFam" id="1.20.5.110:FF:000008">
    <property type="entry name" value="Syntaxin 132"/>
    <property type="match status" value="1"/>
</dbReference>
<reference evidence="8 9" key="1">
    <citation type="journal article" date="2014" name="PLoS ONE">
        <title>Global Analysis of Gene Expression Profiles in Physic Nut (Jatropha curcas L.) Seedlings Exposed to Salt Stress.</title>
        <authorList>
            <person name="Zhang L."/>
            <person name="Zhang C."/>
            <person name="Wu P."/>
            <person name="Chen Y."/>
            <person name="Li M."/>
            <person name="Jiang H."/>
            <person name="Wu G."/>
        </authorList>
    </citation>
    <scope>NUCLEOTIDE SEQUENCE [LARGE SCALE GENOMIC DNA]</scope>
    <source>
        <strain evidence="9">cv. GZQX0401</strain>
        <tissue evidence="8">Young leaves</tissue>
    </source>
</reference>
<evidence type="ECO:0000313" key="9">
    <source>
        <dbReference type="Proteomes" id="UP000027138"/>
    </source>
</evidence>
<evidence type="ECO:0000256" key="6">
    <source>
        <dbReference type="SAM" id="Phobius"/>
    </source>
</evidence>
<keyword evidence="6" id="KW-0472">Membrane</keyword>
<keyword evidence="4" id="KW-0007">Acetylation</keyword>
<organism evidence="8 9">
    <name type="scientific">Jatropha curcas</name>
    <name type="common">Barbados nut</name>
    <dbReference type="NCBI Taxonomy" id="180498"/>
    <lineage>
        <taxon>Eukaryota</taxon>
        <taxon>Viridiplantae</taxon>
        <taxon>Streptophyta</taxon>
        <taxon>Embryophyta</taxon>
        <taxon>Tracheophyta</taxon>
        <taxon>Spermatophyta</taxon>
        <taxon>Magnoliopsida</taxon>
        <taxon>eudicotyledons</taxon>
        <taxon>Gunneridae</taxon>
        <taxon>Pentapetalae</taxon>
        <taxon>rosids</taxon>
        <taxon>fabids</taxon>
        <taxon>Malpighiales</taxon>
        <taxon>Euphorbiaceae</taxon>
        <taxon>Crotonoideae</taxon>
        <taxon>Jatropheae</taxon>
        <taxon>Jatropha</taxon>
    </lineage>
</organism>
<accession>A0A067K5Z7</accession>
<dbReference type="InterPro" id="IPR010989">
    <property type="entry name" value="SNARE"/>
</dbReference>
<dbReference type="InterPro" id="IPR000727">
    <property type="entry name" value="T_SNARE_dom"/>
</dbReference>
<evidence type="ECO:0000256" key="5">
    <source>
        <dbReference type="ARBA" id="ARBA00023054"/>
    </source>
</evidence>
<dbReference type="Pfam" id="PF00804">
    <property type="entry name" value="Syntaxin"/>
    <property type="match status" value="1"/>
</dbReference>
<evidence type="ECO:0000256" key="2">
    <source>
        <dbReference type="ARBA" id="ARBA00022448"/>
    </source>
</evidence>
<gene>
    <name evidence="8" type="ORF">JCGZ_14967</name>
</gene>
<dbReference type="GO" id="GO:0006886">
    <property type="term" value="P:intracellular protein transport"/>
    <property type="evidence" value="ECO:0007669"/>
    <property type="project" value="TreeGrafter"/>
</dbReference>
<dbReference type="InterPro" id="IPR006011">
    <property type="entry name" value="Syntaxin_N"/>
</dbReference>
<dbReference type="GO" id="GO:0012505">
    <property type="term" value="C:endomembrane system"/>
    <property type="evidence" value="ECO:0007669"/>
    <property type="project" value="TreeGrafter"/>
</dbReference>
<dbReference type="Gene3D" id="1.20.5.110">
    <property type="match status" value="1"/>
</dbReference>
<dbReference type="AlphaFoldDB" id="A0A067K5Z7"/>
<dbReference type="CDD" id="cd15848">
    <property type="entry name" value="SNARE_syntaxin1-like"/>
    <property type="match status" value="1"/>
</dbReference>
<sequence>MILRGLRDRMESDILSVLKKAKVVKSRLESLDKSKDLYKEGSSVYRTRMTVTNGLKVKLTEMLNQFQFLREKILSDYKDDIRRKYYAETGEEASEEVIENMVFGGEMFKERHEAVMELQRSLTKLHQVFLDMAVIVETQGEKIDDIEENVVNAGSFISGGTNSLYYANQMRQKTKPWVYWVWVVILIVLLVCIVSMFVS</sequence>
<evidence type="ECO:0000256" key="3">
    <source>
        <dbReference type="ARBA" id="ARBA00022927"/>
    </source>
</evidence>
<dbReference type="STRING" id="180498.A0A067K5Z7"/>
<name>A0A067K5Z7_JATCU</name>
<dbReference type="GO" id="GO:0006887">
    <property type="term" value="P:exocytosis"/>
    <property type="evidence" value="ECO:0007669"/>
    <property type="project" value="TreeGrafter"/>
</dbReference>
<dbReference type="InterPro" id="IPR045242">
    <property type="entry name" value="Syntaxin"/>
</dbReference>
<dbReference type="SUPFAM" id="SSF47661">
    <property type="entry name" value="t-snare proteins"/>
    <property type="match status" value="1"/>
</dbReference>
<keyword evidence="5" id="KW-0175">Coiled coil</keyword>
<evidence type="ECO:0000256" key="1">
    <source>
        <dbReference type="ARBA" id="ARBA00009063"/>
    </source>
</evidence>
<keyword evidence="3" id="KW-0653">Protein transport</keyword>
<proteinExistence type="inferred from homology"/>
<dbReference type="PROSITE" id="PS50192">
    <property type="entry name" value="T_SNARE"/>
    <property type="match status" value="1"/>
</dbReference>